<reference evidence="1" key="2">
    <citation type="submission" date="2025-09" db="UniProtKB">
        <authorList>
            <consortium name="Ensembl"/>
        </authorList>
    </citation>
    <scope>IDENTIFICATION</scope>
</reference>
<reference evidence="1" key="1">
    <citation type="submission" date="2025-08" db="UniProtKB">
        <authorList>
            <consortium name="Ensembl"/>
        </authorList>
    </citation>
    <scope>IDENTIFICATION</scope>
</reference>
<evidence type="ECO:0008006" key="3">
    <source>
        <dbReference type="Google" id="ProtNLM"/>
    </source>
</evidence>
<name>A0A671REF8_9TELE</name>
<dbReference type="Gene3D" id="3.30.740.10">
    <property type="entry name" value="Protein Inhibitor Of Neuronal Nitric Oxide Synthase"/>
    <property type="match status" value="1"/>
</dbReference>
<evidence type="ECO:0000313" key="1">
    <source>
        <dbReference type="Ensembl" id="ENSSANP00000081644.1"/>
    </source>
</evidence>
<dbReference type="GO" id="GO:0030286">
    <property type="term" value="C:dynein complex"/>
    <property type="evidence" value="ECO:0007669"/>
    <property type="project" value="InterPro"/>
</dbReference>
<organism evidence="1 2">
    <name type="scientific">Sinocyclocheilus anshuiensis</name>
    <dbReference type="NCBI Taxonomy" id="1608454"/>
    <lineage>
        <taxon>Eukaryota</taxon>
        <taxon>Metazoa</taxon>
        <taxon>Chordata</taxon>
        <taxon>Craniata</taxon>
        <taxon>Vertebrata</taxon>
        <taxon>Euteleostomi</taxon>
        <taxon>Actinopterygii</taxon>
        <taxon>Neopterygii</taxon>
        <taxon>Teleostei</taxon>
        <taxon>Ostariophysi</taxon>
        <taxon>Cypriniformes</taxon>
        <taxon>Cyprinidae</taxon>
        <taxon>Cyprininae</taxon>
        <taxon>Sinocyclocheilus</taxon>
    </lineage>
</organism>
<dbReference type="AlphaFoldDB" id="A0A671REF8"/>
<dbReference type="InterPro" id="IPR001372">
    <property type="entry name" value="Dynein_light_chain_typ-1/2"/>
</dbReference>
<protein>
    <recommendedName>
        <fullName evidence="3">Dynein light chain</fullName>
    </recommendedName>
</protein>
<dbReference type="SUPFAM" id="SSF54648">
    <property type="entry name" value="DLC"/>
    <property type="match status" value="1"/>
</dbReference>
<dbReference type="GO" id="GO:0007017">
    <property type="term" value="P:microtubule-based process"/>
    <property type="evidence" value="ECO:0007669"/>
    <property type="project" value="InterPro"/>
</dbReference>
<accession>A0A671REF8</accession>
<dbReference type="Pfam" id="PF01221">
    <property type="entry name" value="Dynein_light"/>
    <property type="match status" value="1"/>
</dbReference>
<keyword evidence="2" id="KW-1185">Reference proteome</keyword>
<evidence type="ECO:0000313" key="2">
    <source>
        <dbReference type="Proteomes" id="UP000472260"/>
    </source>
</evidence>
<dbReference type="Ensembl" id="ENSSANT00000086757.1">
    <property type="protein sequence ID" value="ENSSANP00000081644.1"/>
    <property type="gene ID" value="ENSSANG00000040527.1"/>
</dbReference>
<proteinExistence type="predicted"/>
<dbReference type="Proteomes" id="UP000472260">
    <property type="component" value="Unassembled WGS sequence"/>
</dbReference>
<dbReference type="SMART" id="SM01375">
    <property type="entry name" value="Dynein_light"/>
    <property type="match status" value="1"/>
</dbReference>
<dbReference type="InterPro" id="IPR037177">
    <property type="entry name" value="DLC_sf"/>
</dbReference>
<sequence length="77" mass="8725">SCDTEDWRNDIKIADMSDEMQRKVLQCALLAVNMYEDGLDIATYIKKTVFEAQSGRSGPSPSWQCVTTRHSRIIENG</sequence>